<dbReference type="EMBL" id="JACHMN010000002">
    <property type="protein sequence ID" value="MBB5870750.1"/>
    <property type="molecule type" value="Genomic_DNA"/>
</dbReference>
<dbReference type="RefSeq" id="WP_376776232.1">
    <property type="nucleotide sequence ID" value="NZ_JACHMN010000002.1"/>
</dbReference>
<dbReference type="SUPFAM" id="SSF117916">
    <property type="entry name" value="Fe-S cluster assembly (FSCA) domain-like"/>
    <property type="match status" value="1"/>
</dbReference>
<dbReference type="Pfam" id="PF01883">
    <property type="entry name" value="FeS_assembly_P"/>
    <property type="match status" value="1"/>
</dbReference>
<dbReference type="Pfam" id="PF23451">
    <property type="entry name" value="Zn_ribbon_PaaD"/>
    <property type="match status" value="1"/>
</dbReference>
<keyword evidence="4" id="KW-1185">Reference proteome</keyword>
<dbReference type="PANTHER" id="PTHR42831:SF3">
    <property type="entry name" value="1,2-PHENYLACETYL-COA EPOXIDASE, SUBUNIT D-RELATED"/>
    <property type="match status" value="1"/>
</dbReference>
<proteinExistence type="predicted"/>
<dbReference type="Gene3D" id="3.30.300.130">
    <property type="entry name" value="Fe-S cluster assembly (FSCA)"/>
    <property type="match status" value="1"/>
</dbReference>
<gene>
    <name evidence="3" type="ORF">F4553_004129</name>
</gene>
<dbReference type="AlphaFoldDB" id="A0A841BVF7"/>
<dbReference type="Proteomes" id="UP000587527">
    <property type="component" value="Unassembled WGS sequence"/>
</dbReference>
<organism evidence="3 4">
    <name type="scientific">Allocatelliglobosispora scoriae</name>
    <dbReference type="NCBI Taxonomy" id="643052"/>
    <lineage>
        <taxon>Bacteria</taxon>
        <taxon>Bacillati</taxon>
        <taxon>Actinomycetota</taxon>
        <taxon>Actinomycetes</taxon>
        <taxon>Micromonosporales</taxon>
        <taxon>Micromonosporaceae</taxon>
        <taxon>Allocatelliglobosispora</taxon>
    </lineage>
</organism>
<evidence type="ECO:0000259" key="1">
    <source>
        <dbReference type="Pfam" id="PF01883"/>
    </source>
</evidence>
<dbReference type="InterPro" id="IPR034904">
    <property type="entry name" value="FSCA_dom_sf"/>
</dbReference>
<dbReference type="InterPro" id="IPR002744">
    <property type="entry name" value="MIP18-like"/>
</dbReference>
<accession>A0A841BVF7</accession>
<sequence>MTAEASRLEELVGAVLDPELRVITIGELGVLRSVDVGAQGHVRVVITPTYSGCPAMDAIREDIVGALAEAGHPDAEIVTTLSPPWSTDMITESGRTALALAGIAPPHQAPRGSTVLLQIAPHCPRCGSGHTEQISRFGSTACQSIWRCTSCAEPFDAIRPF</sequence>
<reference evidence="3 4" key="1">
    <citation type="submission" date="2020-08" db="EMBL/GenBank/DDBJ databases">
        <title>Sequencing the genomes of 1000 actinobacteria strains.</title>
        <authorList>
            <person name="Klenk H.-P."/>
        </authorList>
    </citation>
    <scope>NUCLEOTIDE SEQUENCE [LARGE SCALE GENOMIC DNA]</scope>
    <source>
        <strain evidence="3 4">DSM 45362</strain>
    </source>
</reference>
<dbReference type="NCBIfam" id="TIGR02159">
    <property type="entry name" value="PA_CoA_Oxy4"/>
    <property type="match status" value="1"/>
</dbReference>
<evidence type="ECO:0000313" key="4">
    <source>
        <dbReference type="Proteomes" id="UP000587527"/>
    </source>
</evidence>
<dbReference type="InterPro" id="IPR052339">
    <property type="entry name" value="Fe-S_Maturation_MIP18"/>
</dbReference>
<dbReference type="PANTHER" id="PTHR42831">
    <property type="entry name" value="FE-S PROTEIN MATURATION AUXILIARY FACTOR YITW"/>
    <property type="match status" value="1"/>
</dbReference>
<dbReference type="InterPro" id="IPR011883">
    <property type="entry name" value="PaaD-like"/>
</dbReference>
<feature type="domain" description="MIP18 family-like" evidence="1">
    <location>
        <begin position="13"/>
        <end position="70"/>
    </location>
</feature>
<feature type="domain" description="PaaD zinc beta ribbon" evidence="2">
    <location>
        <begin position="120"/>
        <end position="158"/>
    </location>
</feature>
<dbReference type="InterPro" id="IPR056572">
    <property type="entry name" value="Zn_ribbon_PaaD"/>
</dbReference>
<evidence type="ECO:0000313" key="3">
    <source>
        <dbReference type="EMBL" id="MBB5870750.1"/>
    </source>
</evidence>
<protein>
    <submittedName>
        <fullName evidence="3">Ring-1,2-phenylacetyl-CoA epoxidase subunit PaaD</fullName>
    </submittedName>
</protein>
<comment type="caution">
    <text evidence="3">The sequence shown here is derived from an EMBL/GenBank/DDBJ whole genome shotgun (WGS) entry which is preliminary data.</text>
</comment>
<name>A0A841BVF7_9ACTN</name>
<evidence type="ECO:0000259" key="2">
    <source>
        <dbReference type="Pfam" id="PF23451"/>
    </source>
</evidence>